<evidence type="ECO:0000313" key="2">
    <source>
        <dbReference type="EMBL" id="MBW0572912.1"/>
    </source>
</evidence>
<dbReference type="EMBL" id="AVOT02090978">
    <property type="protein sequence ID" value="MBW0572912.1"/>
    <property type="molecule type" value="Genomic_DNA"/>
</dbReference>
<protein>
    <submittedName>
        <fullName evidence="2">Uncharacterized protein</fullName>
    </submittedName>
</protein>
<accession>A0A9Q3K424</accession>
<feature type="region of interest" description="Disordered" evidence="1">
    <location>
        <begin position="269"/>
        <end position="304"/>
    </location>
</feature>
<dbReference type="Proteomes" id="UP000765509">
    <property type="component" value="Unassembled WGS sequence"/>
</dbReference>
<proteinExistence type="predicted"/>
<organism evidence="2 3">
    <name type="scientific">Austropuccinia psidii MF-1</name>
    <dbReference type="NCBI Taxonomy" id="1389203"/>
    <lineage>
        <taxon>Eukaryota</taxon>
        <taxon>Fungi</taxon>
        <taxon>Dikarya</taxon>
        <taxon>Basidiomycota</taxon>
        <taxon>Pucciniomycotina</taxon>
        <taxon>Pucciniomycetes</taxon>
        <taxon>Pucciniales</taxon>
        <taxon>Sphaerophragmiaceae</taxon>
        <taxon>Austropuccinia</taxon>
    </lineage>
</organism>
<evidence type="ECO:0000256" key="1">
    <source>
        <dbReference type="SAM" id="MobiDB-lite"/>
    </source>
</evidence>
<comment type="caution">
    <text evidence="2">The sequence shown here is derived from an EMBL/GenBank/DDBJ whole genome shotgun (WGS) entry which is preliminary data.</text>
</comment>
<evidence type="ECO:0000313" key="3">
    <source>
        <dbReference type="Proteomes" id="UP000765509"/>
    </source>
</evidence>
<dbReference type="AlphaFoldDB" id="A0A9Q3K424"/>
<sequence length="407" mass="44645">MQSLCLAISPPPPAISPFSQSNVHSSAHDRFMQEPYRAADRSSHLQGDGSDFVEWVLGLNRVLCVALSSELLVNDSPSLLENRSPQENRAISHFIDATFPPDLALCIGVVPSRTTAKVFFDTIKARCWPGNRFQKIKVVCNLLGMLIENGSGQPKSNSTVILTLWKSFALFKKLGVDADELEGLLAQAACHAPPTLDQLVTCSIMARGSEKQLSTFVGEAILNALPAINGLTQHSSPFIYRVSEPPQLSPFQSRPRSPYSYKPIATTSKVHQPPEHLIDKPPLPAHWHTPRPANPERRPPPPASSLYQRELVSQVKFVEHDAADRVLIDTGASIHLSGSLQFATTLRDISPFRIFFANSNSSILISQTTTLKIPVKWGYVVVHDVVFSAKKSGTILSVGRLLSQPQV</sequence>
<name>A0A9Q3K424_9BASI</name>
<gene>
    <name evidence="2" type="ORF">O181_112627</name>
</gene>
<dbReference type="OrthoDB" id="2505547at2759"/>
<keyword evidence="3" id="KW-1185">Reference proteome</keyword>
<reference evidence="2" key="1">
    <citation type="submission" date="2021-03" db="EMBL/GenBank/DDBJ databases">
        <title>Draft genome sequence of rust myrtle Austropuccinia psidii MF-1, a brazilian biotype.</title>
        <authorList>
            <person name="Quecine M.C."/>
            <person name="Pachon D.M.R."/>
            <person name="Bonatelli M.L."/>
            <person name="Correr F.H."/>
            <person name="Franceschini L.M."/>
            <person name="Leite T.F."/>
            <person name="Margarido G.R.A."/>
            <person name="Almeida C.A."/>
            <person name="Ferrarezi J.A."/>
            <person name="Labate C.A."/>
        </authorList>
    </citation>
    <scope>NUCLEOTIDE SEQUENCE</scope>
    <source>
        <strain evidence="2">MF-1</strain>
    </source>
</reference>